<dbReference type="AlphaFoldDB" id="A0A9X2C962"/>
<reference evidence="1 2" key="1">
    <citation type="journal article" date="2022" name="Int. J. Syst. Evol. Microbiol.">
        <title>Pseudomonas aegrilactucae sp. nov. and Pseudomonas morbosilactucae sp. nov., pathogens causing bacterial rot of lettuce in Japan.</title>
        <authorList>
            <person name="Sawada H."/>
            <person name="Fujikawa T."/>
            <person name="Satou M."/>
        </authorList>
    </citation>
    <scope>NUCLEOTIDE SEQUENCE [LARGE SCALE GENOMIC DNA]</scope>
    <source>
        <strain evidence="1 2">MAFF 302030</strain>
    </source>
</reference>
<evidence type="ECO:0000313" key="1">
    <source>
        <dbReference type="EMBL" id="MCK9801470.1"/>
    </source>
</evidence>
<proteinExistence type="predicted"/>
<dbReference type="Proteomes" id="UP001155059">
    <property type="component" value="Unassembled WGS sequence"/>
</dbReference>
<protein>
    <submittedName>
        <fullName evidence="1">Uncharacterized protein</fullName>
    </submittedName>
</protein>
<organism evidence="1 2">
    <name type="scientific">Pseudomonas morbosilactucae</name>
    <dbReference type="NCBI Taxonomy" id="2938197"/>
    <lineage>
        <taxon>Bacteria</taxon>
        <taxon>Pseudomonadati</taxon>
        <taxon>Pseudomonadota</taxon>
        <taxon>Gammaproteobacteria</taxon>
        <taxon>Pseudomonadales</taxon>
        <taxon>Pseudomonadaceae</taxon>
        <taxon>Pseudomonas</taxon>
    </lineage>
</organism>
<name>A0A9X2C962_9PSED</name>
<dbReference type="RefSeq" id="WP_268266874.1">
    <property type="nucleotide sequence ID" value="NZ_JALQCW010000087.1"/>
</dbReference>
<evidence type="ECO:0000313" key="2">
    <source>
        <dbReference type="Proteomes" id="UP001155059"/>
    </source>
</evidence>
<sequence length="62" mass="7098">MTKHIQSSASWTDTLKARKDHLTTLLKIVDIKTGKTTKVEALTVNLIKNEISHIESQLKRRQ</sequence>
<reference evidence="1 2" key="2">
    <citation type="journal article" date="2023" name="Plant Pathol.">
        <title>Dismantling and reorganizing Pseudomonas marginalis sensu#lato.</title>
        <authorList>
            <person name="Sawada H."/>
            <person name="Fujikawa T."/>
            <person name="Satou M."/>
        </authorList>
    </citation>
    <scope>NUCLEOTIDE SEQUENCE [LARGE SCALE GENOMIC DNA]</scope>
    <source>
        <strain evidence="1 2">MAFF 302030</strain>
    </source>
</reference>
<dbReference type="EMBL" id="JALQCW010000087">
    <property type="protein sequence ID" value="MCK9801470.1"/>
    <property type="molecule type" value="Genomic_DNA"/>
</dbReference>
<comment type="caution">
    <text evidence="1">The sequence shown here is derived from an EMBL/GenBank/DDBJ whole genome shotgun (WGS) entry which is preliminary data.</text>
</comment>
<accession>A0A9X2C962</accession>
<gene>
    <name evidence="1" type="ORF">M1B34_28330</name>
</gene>